<gene>
    <name evidence="9" type="ORF">EOD41_02040</name>
</gene>
<evidence type="ECO:0000256" key="1">
    <source>
        <dbReference type="ARBA" id="ARBA00004651"/>
    </source>
</evidence>
<evidence type="ECO:0000259" key="7">
    <source>
        <dbReference type="Pfam" id="PF02687"/>
    </source>
</evidence>
<evidence type="ECO:0000256" key="3">
    <source>
        <dbReference type="ARBA" id="ARBA00022692"/>
    </source>
</evidence>
<feature type="transmembrane region" description="Helical" evidence="6">
    <location>
        <begin position="772"/>
        <end position="795"/>
    </location>
</feature>
<dbReference type="AlphaFoldDB" id="A0A3S2Y3L4"/>
<evidence type="ECO:0000256" key="5">
    <source>
        <dbReference type="ARBA" id="ARBA00023136"/>
    </source>
</evidence>
<dbReference type="InterPro" id="IPR050250">
    <property type="entry name" value="Macrolide_Exporter_MacB"/>
</dbReference>
<dbReference type="Pfam" id="PF12704">
    <property type="entry name" value="MacB_PCD"/>
    <property type="match status" value="1"/>
</dbReference>
<name>A0A3S2Y3L4_9SPHI</name>
<dbReference type="EMBL" id="SACK01000001">
    <property type="protein sequence ID" value="RVU02742.1"/>
    <property type="molecule type" value="Genomic_DNA"/>
</dbReference>
<keyword evidence="5 6" id="KW-0472">Membrane</keyword>
<evidence type="ECO:0000313" key="9">
    <source>
        <dbReference type="EMBL" id="RVU02742.1"/>
    </source>
</evidence>
<dbReference type="Pfam" id="PF02687">
    <property type="entry name" value="FtsX"/>
    <property type="match status" value="2"/>
</dbReference>
<proteinExistence type="predicted"/>
<dbReference type="Proteomes" id="UP000282759">
    <property type="component" value="Unassembled WGS sequence"/>
</dbReference>
<evidence type="ECO:0000313" key="10">
    <source>
        <dbReference type="Proteomes" id="UP000282759"/>
    </source>
</evidence>
<dbReference type="GO" id="GO:0005886">
    <property type="term" value="C:plasma membrane"/>
    <property type="evidence" value="ECO:0007669"/>
    <property type="project" value="UniProtKB-SubCell"/>
</dbReference>
<feature type="transmembrane region" description="Helical" evidence="6">
    <location>
        <begin position="21"/>
        <end position="42"/>
    </location>
</feature>
<feature type="transmembrane region" description="Helical" evidence="6">
    <location>
        <begin position="722"/>
        <end position="752"/>
    </location>
</feature>
<feature type="transmembrane region" description="Helical" evidence="6">
    <location>
        <begin position="685"/>
        <end position="710"/>
    </location>
</feature>
<dbReference type="InterPro" id="IPR025857">
    <property type="entry name" value="MacB_PCD"/>
</dbReference>
<feature type="domain" description="ABC3 transporter permease C-terminal" evidence="7">
    <location>
        <begin position="289"/>
        <end position="404"/>
    </location>
</feature>
<dbReference type="PANTHER" id="PTHR30572">
    <property type="entry name" value="MEMBRANE COMPONENT OF TRANSPORTER-RELATED"/>
    <property type="match status" value="1"/>
</dbReference>
<protein>
    <submittedName>
        <fullName evidence="9">FtsX-like permease family protein</fullName>
    </submittedName>
</protein>
<comment type="caution">
    <text evidence="9">The sequence shown here is derived from an EMBL/GenBank/DDBJ whole genome shotgun (WGS) entry which is preliminary data.</text>
</comment>
<feature type="transmembrane region" description="Helical" evidence="6">
    <location>
        <begin position="330"/>
        <end position="353"/>
    </location>
</feature>
<feature type="domain" description="MacB-like periplasmic core" evidence="8">
    <location>
        <begin position="20"/>
        <end position="241"/>
    </location>
</feature>
<evidence type="ECO:0000256" key="6">
    <source>
        <dbReference type="SAM" id="Phobius"/>
    </source>
</evidence>
<evidence type="ECO:0000259" key="8">
    <source>
        <dbReference type="Pfam" id="PF12704"/>
    </source>
</evidence>
<dbReference type="OrthoDB" id="1451596at2"/>
<evidence type="ECO:0000256" key="4">
    <source>
        <dbReference type="ARBA" id="ARBA00022989"/>
    </source>
</evidence>
<feature type="domain" description="ABC3 transporter permease C-terminal" evidence="7">
    <location>
        <begin position="689"/>
        <end position="798"/>
    </location>
</feature>
<comment type="subcellular location">
    <subcellularLocation>
        <location evidence="1">Cell membrane</location>
        <topology evidence="1">Multi-pass membrane protein</topology>
    </subcellularLocation>
</comment>
<feature type="transmembrane region" description="Helical" evidence="6">
    <location>
        <begin position="373"/>
        <end position="400"/>
    </location>
</feature>
<keyword evidence="4 6" id="KW-1133">Transmembrane helix</keyword>
<reference evidence="9 10" key="1">
    <citation type="submission" date="2019-01" db="EMBL/GenBank/DDBJ databases">
        <authorList>
            <person name="Chen W.-M."/>
        </authorList>
    </citation>
    <scope>NUCLEOTIDE SEQUENCE [LARGE SCALE GENOMIC DNA]</scope>
    <source>
        <strain evidence="9 10">YBJ-36</strain>
    </source>
</reference>
<dbReference type="InterPro" id="IPR003838">
    <property type="entry name" value="ABC3_permease_C"/>
</dbReference>
<dbReference type="RefSeq" id="WP_127703108.1">
    <property type="nucleotide sequence ID" value="NZ_SACK01000001.1"/>
</dbReference>
<organism evidence="9 10">
    <name type="scientific">Mucilaginibacter limnophilus</name>
    <dbReference type="NCBI Taxonomy" id="1932778"/>
    <lineage>
        <taxon>Bacteria</taxon>
        <taxon>Pseudomonadati</taxon>
        <taxon>Bacteroidota</taxon>
        <taxon>Sphingobacteriia</taxon>
        <taxon>Sphingobacteriales</taxon>
        <taxon>Sphingobacteriaceae</taxon>
        <taxon>Mucilaginibacter</taxon>
    </lineage>
</organism>
<feature type="transmembrane region" description="Helical" evidence="6">
    <location>
        <begin position="284"/>
        <end position="305"/>
    </location>
</feature>
<keyword evidence="2" id="KW-1003">Cell membrane</keyword>
<keyword evidence="10" id="KW-1185">Reference proteome</keyword>
<evidence type="ECO:0000256" key="2">
    <source>
        <dbReference type="ARBA" id="ARBA00022475"/>
    </source>
</evidence>
<dbReference type="PANTHER" id="PTHR30572:SF18">
    <property type="entry name" value="ABC-TYPE MACROLIDE FAMILY EXPORT SYSTEM PERMEASE COMPONENT 2"/>
    <property type="match status" value="1"/>
</dbReference>
<sequence>MFISNLLITLRSLRKNKVYSLINIVGLSAGLAACLLVAAIVIDELSYDKQWTKADRIYRTISVNNRVKGSDRFPLTFTGLGPSLKKDFPEVEDYCRMSVIGDRLKIGANSDGVAVKNLMAEASVWNFLDFKVTEGNPKKYIEGYANLIITEKFKQEHFKGQDPVGKIYYTIPEWGSPQQYLVTGVVKELPLNTHLRADVISITKYRPTDDELAKEEYGTFSTQYLLLKPGTDVNKFTAKVNNWYTKFTAPNKPGYSYLFQPFKDVYLKSDFSEAQPVHGSMRNIYIFSAVAVLLLVIACFNFMTLTTSRVFSRMQETGVRKVLGASKRQLIIRYITESVLFFCLAFVLAGLLYKVFVPYIETYMGHQLVFSAYNASFIVAAIIAVLAVSILTGIYPAWYLSQPQPITILRNQLPSGSQLNWLKKTLVVGQFVISIGIIIATLVVHYQLNYISKIDLGFDKNNLVKLEYSSWGNSGERFKQQLKQLPGIESVSITSWSPGIGAVNMSTEIPVPGQTAKIVVNHMRGDADLPAVLKVKLKSGRVFSPDLRTDNINGDSLNQLQLDGVKGKIRDSVLNSRPVIVTEYTAKLLNVKLNEKAKSVEGIPVGIISDFHNESLHFGMKPCVIDADKSNNGYILIRLKPNHPANSLTAINTLLKSIYPDKPFLYEWVGDVIDAQYKNEAKLKQLFFCFSMLIVFLSCLGLFGLITFNIQQRVKEIGIRKVLGASVAGIATMLSTDFVKLVILALAIAAPLAGYLMTQWLQDFAYRITLNWWIFGLAGLIAILIAVITISFQAIKAALANPVKSLRSE</sequence>
<dbReference type="GO" id="GO:0022857">
    <property type="term" value="F:transmembrane transporter activity"/>
    <property type="evidence" value="ECO:0007669"/>
    <property type="project" value="TreeGrafter"/>
</dbReference>
<feature type="transmembrane region" description="Helical" evidence="6">
    <location>
        <begin position="421"/>
        <end position="446"/>
    </location>
</feature>
<keyword evidence="3 6" id="KW-0812">Transmembrane</keyword>
<accession>A0A3S2Y3L4</accession>